<dbReference type="AlphaFoldDB" id="A0A832H802"/>
<dbReference type="InterPro" id="IPR009317">
    <property type="entry name" value="ChaB"/>
</dbReference>
<reference evidence="1" key="1">
    <citation type="journal article" date="2020" name="mSystems">
        <title>Genome- and Community-Level Interaction Insights into Carbon Utilization and Element Cycling Functions of Hydrothermarchaeota in Hydrothermal Sediment.</title>
        <authorList>
            <person name="Zhou Z."/>
            <person name="Liu Y."/>
            <person name="Xu W."/>
            <person name="Pan J."/>
            <person name="Luo Z.H."/>
            <person name="Li M."/>
        </authorList>
    </citation>
    <scope>NUCLEOTIDE SEQUENCE [LARGE SCALE GENOMIC DNA]</scope>
    <source>
        <strain evidence="1">SpSt-402</strain>
    </source>
</reference>
<dbReference type="EMBL" id="DSRD01000479">
    <property type="protein sequence ID" value="HGW94105.1"/>
    <property type="molecule type" value="Genomic_DNA"/>
</dbReference>
<protein>
    <submittedName>
        <fullName evidence="1">Cation transport regulator ChaB</fullName>
    </submittedName>
</protein>
<comment type="caution">
    <text evidence="1">The sequence shown here is derived from an EMBL/GenBank/DDBJ whole genome shotgun (WGS) entry which is preliminary data.</text>
</comment>
<gene>
    <name evidence="1" type="ORF">ENR47_07465</name>
</gene>
<dbReference type="SUPFAM" id="SSF140376">
    <property type="entry name" value="ChaB-like"/>
    <property type="match status" value="1"/>
</dbReference>
<accession>A0A832H802</accession>
<proteinExistence type="predicted"/>
<dbReference type="InterPro" id="IPR037205">
    <property type="entry name" value="ChaB_sf"/>
</dbReference>
<dbReference type="Gene3D" id="1.10.1740.70">
    <property type="entry name" value="ChaB"/>
    <property type="match status" value="1"/>
</dbReference>
<name>A0A832H802_9CYAN</name>
<dbReference type="Pfam" id="PF06150">
    <property type="entry name" value="ChaB"/>
    <property type="match status" value="1"/>
</dbReference>
<evidence type="ECO:0000313" key="1">
    <source>
        <dbReference type="EMBL" id="HGW94105.1"/>
    </source>
</evidence>
<sequence length="63" mass="7126">MLYKTSRELPESIRDRLSEAAQLLYLTAFNSALQWYGEEEKAHQAAWRAIKSQAANLNSALNG</sequence>
<organism evidence="1">
    <name type="scientific">Oscillatoriales cyanobacterium SpSt-402</name>
    <dbReference type="NCBI Taxonomy" id="2282168"/>
    <lineage>
        <taxon>Bacteria</taxon>
        <taxon>Bacillati</taxon>
        <taxon>Cyanobacteriota</taxon>
        <taxon>Cyanophyceae</taxon>
        <taxon>Oscillatoriophycideae</taxon>
        <taxon>Oscillatoriales</taxon>
    </lineage>
</organism>